<dbReference type="Proteomes" id="UP000050437">
    <property type="component" value="Unassembled WGS sequence"/>
</dbReference>
<proteinExistence type="predicted"/>
<accession>A0A059V504</accession>
<feature type="domain" description="TPM" evidence="1">
    <location>
        <begin position="105"/>
        <end position="181"/>
    </location>
</feature>
<reference evidence="2 3" key="1">
    <citation type="submission" date="2015-10" db="EMBL/GenBank/DDBJ databases">
        <title>Pseudomonas putida clinical strains.</title>
        <authorList>
            <person name="Molina L."/>
            <person name="Udaondo Z."/>
        </authorList>
    </citation>
    <scope>NUCLEOTIDE SEQUENCE [LARGE SCALE GENOMIC DNA]</scope>
    <source>
        <strain evidence="2 3">HB13667</strain>
    </source>
</reference>
<protein>
    <recommendedName>
        <fullName evidence="1">TPM domain-containing protein</fullName>
    </recommendedName>
</protein>
<evidence type="ECO:0000313" key="3">
    <source>
        <dbReference type="Proteomes" id="UP000050437"/>
    </source>
</evidence>
<dbReference type="Pfam" id="PF04536">
    <property type="entry name" value="TPM_phosphatase"/>
    <property type="match status" value="1"/>
</dbReference>
<dbReference type="Gene3D" id="3.10.310.50">
    <property type="match status" value="1"/>
</dbReference>
<gene>
    <name evidence="2" type="ORF">HB13667_01765</name>
</gene>
<dbReference type="PANTHER" id="PTHR30373:SF8">
    <property type="entry name" value="BLL7265 PROTEIN"/>
    <property type="match status" value="1"/>
</dbReference>
<dbReference type="RefSeq" id="WP_013974020.1">
    <property type="nucleotide sequence ID" value="NZ_CP007620.1"/>
</dbReference>
<comment type="caution">
    <text evidence="2">The sequence shown here is derived from an EMBL/GenBank/DDBJ whole genome shotgun (WGS) entry which is preliminary data.</text>
</comment>
<sequence length="205" mass="23195">MTPLDEYHQRQIAEAIARAERRTDAELVTVLARRADDYAYWPLFWAAVLALAVPALLHWLLGWPGVRGLLVANVLLFVGLCLLLRSPRLAGWLIPRALRRWRASRLARQQFREQNLQRTAGATGVLIFVSEAERHVEILVDRGIERHLDATARAAIVARLAEQVRQGRTLQGFVECIEACGELLSEHVPPTHARNELPNRLVILD</sequence>
<dbReference type="EMBL" id="LKKS01000015">
    <property type="protein sequence ID" value="KPM68458.1"/>
    <property type="molecule type" value="Genomic_DNA"/>
</dbReference>
<dbReference type="PATRIC" id="fig|303.167.peg.4897"/>
<dbReference type="PANTHER" id="PTHR30373">
    <property type="entry name" value="UPF0603 PROTEIN YGCG"/>
    <property type="match status" value="1"/>
</dbReference>
<dbReference type="InterPro" id="IPR007621">
    <property type="entry name" value="TPM_dom"/>
</dbReference>
<dbReference type="KEGG" id="ppud:DW66_4635"/>
<dbReference type="AlphaFoldDB" id="A0A059V504"/>
<dbReference type="OrthoDB" id="5825388at2"/>
<evidence type="ECO:0000313" key="2">
    <source>
        <dbReference type="EMBL" id="KPM68458.1"/>
    </source>
</evidence>
<evidence type="ECO:0000259" key="1">
    <source>
        <dbReference type="Pfam" id="PF04536"/>
    </source>
</evidence>
<name>A0A059V504_PSEPU</name>
<organism evidence="2 3">
    <name type="scientific">Pseudomonas putida</name>
    <name type="common">Arthrobacter siderocapsulatus</name>
    <dbReference type="NCBI Taxonomy" id="303"/>
    <lineage>
        <taxon>Bacteria</taxon>
        <taxon>Pseudomonadati</taxon>
        <taxon>Pseudomonadota</taxon>
        <taxon>Gammaproteobacteria</taxon>
        <taxon>Pseudomonadales</taxon>
        <taxon>Pseudomonadaceae</taxon>
        <taxon>Pseudomonas</taxon>
    </lineage>
</organism>